<reference evidence="2 3" key="1">
    <citation type="journal article" date="2013" name="Genome Announc.">
        <title>Draft Genome Sequence of Psychrobacter aquaticus Strain CMS 56T, Isolated from a Cyanobacterial Mat Sample Collected from Water Bodies in the McMurdo Dry Valley Region of Antarctica.</title>
        <authorList>
            <person name="Reddy G.S."/>
            <person name="Ara S."/>
            <person name="Singh A."/>
            <person name="Kumar Pinnaka A."/>
            <person name="Shivaji S."/>
        </authorList>
    </citation>
    <scope>NUCLEOTIDE SEQUENCE [LARGE SCALE GENOMIC DNA]</scope>
    <source>
        <strain evidence="2 3">CMS 56</strain>
    </source>
</reference>
<dbReference type="STRING" id="1354303.M917_2001"/>
<comment type="caution">
    <text evidence="2">The sequence shown here is derived from an EMBL/GenBank/DDBJ whole genome shotgun (WGS) entry which is preliminary data.</text>
</comment>
<keyword evidence="1" id="KW-0732">Signal</keyword>
<proteinExistence type="predicted"/>
<protein>
    <submittedName>
        <fullName evidence="2">Uncharacterized protein</fullName>
    </submittedName>
</protein>
<sequence length="63" mass="6883">MFFKRMMKLYSKVAILLLSVSMASAFAANNDVDNNTAGSKMTIAISQGEIKGEVDNDVTAFYL</sequence>
<organism evidence="2 3">
    <name type="scientific">Psychrobacter aquaticus CMS 56</name>
    <dbReference type="NCBI Taxonomy" id="1354303"/>
    <lineage>
        <taxon>Bacteria</taxon>
        <taxon>Pseudomonadati</taxon>
        <taxon>Pseudomonadota</taxon>
        <taxon>Gammaproteobacteria</taxon>
        <taxon>Moraxellales</taxon>
        <taxon>Moraxellaceae</taxon>
        <taxon>Psychrobacter</taxon>
    </lineage>
</organism>
<evidence type="ECO:0000313" key="3">
    <source>
        <dbReference type="Proteomes" id="UP000016761"/>
    </source>
</evidence>
<feature type="signal peptide" evidence="1">
    <location>
        <begin position="1"/>
        <end position="27"/>
    </location>
</feature>
<evidence type="ECO:0000313" key="2">
    <source>
        <dbReference type="EMBL" id="ERL55268.1"/>
    </source>
</evidence>
<dbReference type="AlphaFoldDB" id="U4T9W0"/>
<gene>
    <name evidence="2" type="ORF">M917_2001</name>
</gene>
<dbReference type="EMBL" id="AUSW01000033">
    <property type="protein sequence ID" value="ERL55268.1"/>
    <property type="molecule type" value="Genomic_DNA"/>
</dbReference>
<dbReference type="Proteomes" id="UP000016761">
    <property type="component" value="Unassembled WGS sequence"/>
</dbReference>
<name>U4T9W0_9GAMM</name>
<keyword evidence="3" id="KW-1185">Reference proteome</keyword>
<evidence type="ECO:0000256" key="1">
    <source>
        <dbReference type="SAM" id="SignalP"/>
    </source>
</evidence>
<accession>U4T9W0</accession>
<feature type="chain" id="PRO_5004655668" evidence="1">
    <location>
        <begin position="28"/>
        <end position="63"/>
    </location>
</feature>
<dbReference type="PATRIC" id="fig|1354303.4.peg.1968"/>